<dbReference type="SUPFAM" id="SSF55729">
    <property type="entry name" value="Acyl-CoA N-acyltransferases (Nat)"/>
    <property type="match status" value="1"/>
</dbReference>
<organism evidence="1 2">
    <name type="scientific">Neobacillus massiliamazoniensis</name>
    <dbReference type="NCBI Taxonomy" id="1499688"/>
    <lineage>
        <taxon>Bacteria</taxon>
        <taxon>Bacillati</taxon>
        <taxon>Bacillota</taxon>
        <taxon>Bacilli</taxon>
        <taxon>Bacillales</taxon>
        <taxon>Bacillaceae</taxon>
        <taxon>Neobacillus</taxon>
    </lineage>
</organism>
<dbReference type="AlphaFoldDB" id="A0A0U1NSZ0"/>
<protein>
    <submittedName>
        <fullName evidence="1">GCN5-like N-acetyltransferase</fullName>
    </submittedName>
</protein>
<proteinExistence type="predicted"/>
<dbReference type="InterPro" id="IPR016181">
    <property type="entry name" value="Acyl_CoA_acyltransferase"/>
</dbReference>
<dbReference type="STRING" id="1499688.BN000_00727"/>
<dbReference type="EMBL" id="CVRB01000001">
    <property type="protein sequence ID" value="CRK80838.1"/>
    <property type="molecule type" value="Genomic_DNA"/>
</dbReference>
<keyword evidence="1" id="KW-0808">Transferase</keyword>
<name>A0A0U1NSZ0_9BACI</name>
<dbReference type="GO" id="GO:0016740">
    <property type="term" value="F:transferase activity"/>
    <property type="evidence" value="ECO:0007669"/>
    <property type="project" value="UniProtKB-KW"/>
</dbReference>
<dbReference type="Gene3D" id="3.40.630.30">
    <property type="match status" value="1"/>
</dbReference>
<accession>A0A0U1NSZ0</accession>
<dbReference type="Proteomes" id="UP000199087">
    <property type="component" value="Unassembled WGS sequence"/>
</dbReference>
<reference evidence="2" key="1">
    <citation type="submission" date="2015-05" db="EMBL/GenBank/DDBJ databases">
        <authorList>
            <person name="Urmite Genomes"/>
        </authorList>
    </citation>
    <scope>NUCLEOTIDE SEQUENCE [LARGE SCALE GENOMIC DNA]</scope>
    <source>
        <strain evidence="2">LF1</strain>
    </source>
</reference>
<sequence length="83" mass="9282">MKITEINSINEHLYELSELLIQVVEDGASIGFLPSLTLSEAIEYWENVLTPNVILYVAKINEQIVGSAQLHNQMGGIELKLQN</sequence>
<keyword evidence="2" id="KW-1185">Reference proteome</keyword>
<evidence type="ECO:0000313" key="1">
    <source>
        <dbReference type="EMBL" id="CRK80838.1"/>
    </source>
</evidence>
<gene>
    <name evidence="1" type="ORF">BN000_00727</name>
</gene>
<evidence type="ECO:0000313" key="2">
    <source>
        <dbReference type="Proteomes" id="UP000199087"/>
    </source>
</evidence>